<name>A0AAE3DF96_9FIRM</name>
<gene>
    <name evidence="2" type="ORF">LKD37_15220</name>
</gene>
<evidence type="ECO:0000313" key="3">
    <source>
        <dbReference type="Proteomes" id="UP001199319"/>
    </source>
</evidence>
<reference evidence="2" key="1">
    <citation type="submission" date="2021-10" db="EMBL/GenBank/DDBJ databases">
        <title>Anaerobic single-cell dispensing facilitates the cultivation of human gut bacteria.</title>
        <authorList>
            <person name="Afrizal A."/>
        </authorList>
    </citation>
    <scope>NUCLEOTIDE SEQUENCE</scope>
    <source>
        <strain evidence="2">CLA-AA-H272</strain>
    </source>
</reference>
<dbReference type="EMBL" id="JAJEPW010000075">
    <property type="protein sequence ID" value="MCC2130837.1"/>
    <property type="molecule type" value="Genomic_DNA"/>
</dbReference>
<dbReference type="AlphaFoldDB" id="A0AAE3DF96"/>
<dbReference type="Proteomes" id="UP001199319">
    <property type="component" value="Unassembled WGS sequence"/>
</dbReference>
<protein>
    <recommendedName>
        <fullName evidence="4">Molecular chaperone</fullName>
    </recommendedName>
</protein>
<sequence length="100" mass="11559">MRTGLTKKQKTTVIYFDEHSRMIEVQTHNTDLKKRLTAFAAKYPQCCRQTDDDEQGGLTFEIEKGRLSFRLTAPYSEERRRAASEQAKQNGIHKKVADLP</sequence>
<evidence type="ECO:0008006" key="4">
    <source>
        <dbReference type="Google" id="ProtNLM"/>
    </source>
</evidence>
<evidence type="ECO:0000256" key="1">
    <source>
        <dbReference type="SAM" id="MobiDB-lite"/>
    </source>
</evidence>
<proteinExistence type="predicted"/>
<accession>A0AAE3DF96</accession>
<feature type="region of interest" description="Disordered" evidence="1">
    <location>
        <begin position="77"/>
        <end position="100"/>
    </location>
</feature>
<organism evidence="2 3">
    <name type="scientific">Brotocaccenecus cirricatena</name>
    <dbReference type="NCBI Taxonomy" id="3064195"/>
    <lineage>
        <taxon>Bacteria</taxon>
        <taxon>Bacillati</taxon>
        <taxon>Bacillota</taxon>
        <taxon>Clostridia</taxon>
        <taxon>Eubacteriales</taxon>
        <taxon>Oscillospiraceae</taxon>
        <taxon>Brotocaccenecus</taxon>
    </lineage>
</organism>
<comment type="caution">
    <text evidence="2">The sequence shown here is derived from an EMBL/GenBank/DDBJ whole genome shotgun (WGS) entry which is preliminary data.</text>
</comment>
<dbReference type="RefSeq" id="WP_177308198.1">
    <property type="nucleotide sequence ID" value="NZ_JAJEPW010000075.1"/>
</dbReference>
<evidence type="ECO:0000313" key="2">
    <source>
        <dbReference type="EMBL" id="MCC2130837.1"/>
    </source>
</evidence>
<keyword evidence="3" id="KW-1185">Reference proteome</keyword>